<dbReference type="SUPFAM" id="SSF46785">
    <property type="entry name" value="Winged helix' DNA-binding domain"/>
    <property type="match status" value="1"/>
</dbReference>
<dbReference type="Pfam" id="PF00027">
    <property type="entry name" value="cNMP_binding"/>
    <property type="match status" value="1"/>
</dbReference>
<organism evidence="6 7">
    <name type="scientific">Hydrogenoanaerobacterium saccharovorans</name>
    <dbReference type="NCBI Taxonomy" id="474960"/>
    <lineage>
        <taxon>Bacteria</taxon>
        <taxon>Bacillati</taxon>
        <taxon>Bacillota</taxon>
        <taxon>Clostridia</taxon>
        <taxon>Eubacteriales</taxon>
        <taxon>Oscillospiraceae</taxon>
        <taxon>Hydrogenoanaerobacterium</taxon>
    </lineage>
</organism>
<name>A0ABS2GMI1_9FIRM</name>
<dbReference type="Pfam" id="PF13545">
    <property type="entry name" value="HTH_Crp_2"/>
    <property type="match status" value="1"/>
</dbReference>
<evidence type="ECO:0000313" key="7">
    <source>
        <dbReference type="Proteomes" id="UP000724149"/>
    </source>
</evidence>
<dbReference type="RefSeq" id="WP_204719714.1">
    <property type="nucleotide sequence ID" value="NZ_JACSNR010000002.1"/>
</dbReference>
<proteinExistence type="predicted"/>
<dbReference type="SMART" id="SM00419">
    <property type="entry name" value="HTH_CRP"/>
    <property type="match status" value="1"/>
</dbReference>
<dbReference type="InterPro" id="IPR036390">
    <property type="entry name" value="WH_DNA-bd_sf"/>
</dbReference>
<comment type="caution">
    <text evidence="6">The sequence shown here is derived from an EMBL/GenBank/DDBJ whole genome shotgun (WGS) entry which is preliminary data.</text>
</comment>
<dbReference type="InterPro" id="IPR018490">
    <property type="entry name" value="cNMP-bd_dom_sf"/>
</dbReference>
<dbReference type="CDD" id="cd00038">
    <property type="entry name" value="CAP_ED"/>
    <property type="match status" value="1"/>
</dbReference>
<gene>
    <name evidence="6" type="ORF">H9X81_03045</name>
</gene>
<dbReference type="Gene3D" id="2.60.120.10">
    <property type="entry name" value="Jelly Rolls"/>
    <property type="match status" value="1"/>
</dbReference>
<evidence type="ECO:0000259" key="4">
    <source>
        <dbReference type="PROSITE" id="PS50042"/>
    </source>
</evidence>
<dbReference type="InterPro" id="IPR000595">
    <property type="entry name" value="cNMP-bd_dom"/>
</dbReference>
<dbReference type="InterPro" id="IPR012318">
    <property type="entry name" value="HTH_CRP"/>
</dbReference>
<evidence type="ECO:0000313" key="6">
    <source>
        <dbReference type="EMBL" id="MBM6922674.1"/>
    </source>
</evidence>
<dbReference type="EMBL" id="JACSNR010000002">
    <property type="protein sequence ID" value="MBM6922674.1"/>
    <property type="molecule type" value="Genomic_DNA"/>
</dbReference>
<evidence type="ECO:0000256" key="2">
    <source>
        <dbReference type="ARBA" id="ARBA00023125"/>
    </source>
</evidence>
<evidence type="ECO:0000259" key="5">
    <source>
        <dbReference type="PROSITE" id="PS51063"/>
    </source>
</evidence>
<dbReference type="SUPFAM" id="SSF51206">
    <property type="entry name" value="cAMP-binding domain-like"/>
    <property type="match status" value="1"/>
</dbReference>
<dbReference type="SMART" id="SM00100">
    <property type="entry name" value="cNMP"/>
    <property type="match status" value="1"/>
</dbReference>
<keyword evidence="3" id="KW-0804">Transcription</keyword>
<accession>A0ABS2GMI1</accession>
<evidence type="ECO:0000256" key="3">
    <source>
        <dbReference type="ARBA" id="ARBA00023163"/>
    </source>
</evidence>
<dbReference type="InterPro" id="IPR036388">
    <property type="entry name" value="WH-like_DNA-bd_sf"/>
</dbReference>
<keyword evidence="1" id="KW-0805">Transcription regulation</keyword>
<keyword evidence="7" id="KW-1185">Reference proteome</keyword>
<protein>
    <submittedName>
        <fullName evidence="6">Crp/Fnr family transcriptional regulator</fullName>
    </submittedName>
</protein>
<feature type="domain" description="HTH crp-type" evidence="5">
    <location>
        <begin position="155"/>
        <end position="228"/>
    </location>
</feature>
<feature type="domain" description="Cyclic nucleotide-binding" evidence="4">
    <location>
        <begin position="18"/>
        <end position="117"/>
    </location>
</feature>
<dbReference type="InterPro" id="IPR014710">
    <property type="entry name" value="RmlC-like_jellyroll"/>
</dbReference>
<evidence type="ECO:0000256" key="1">
    <source>
        <dbReference type="ARBA" id="ARBA00023015"/>
    </source>
</evidence>
<keyword evidence="2" id="KW-0238">DNA-binding</keyword>
<dbReference type="Proteomes" id="UP000724149">
    <property type="component" value="Unassembled WGS sequence"/>
</dbReference>
<sequence length="238" mass="26531">MYIGSKRGIISQFERYSLYLSFEPEVWAELAAQVKPTSYRRGEIIRPGGDTSARITIMLSGVAQVGTVLQSGRGIVTHIIGPGAVWGMPSTYVDDVTLPTRTSLTAMSECEVCHVPRHILLQWVEKDRRNYEHIIHHECRKSLVFVQHIELLSIPTVRCRIATLLLSLCSSVGEDCEEGLRIPLRLTHQQIADIVHSDRVTVARIISELVKNALVTKVRGCLILVDVNHLCNLAMGLA</sequence>
<dbReference type="Gene3D" id="1.10.10.10">
    <property type="entry name" value="Winged helix-like DNA-binding domain superfamily/Winged helix DNA-binding domain"/>
    <property type="match status" value="1"/>
</dbReference>
<reference evidence="6 7" key="1">
    <citation type="journal article" date="2021" name="Sci. Rep.">
        <title>The distribution of antibiotic resistance genes in chicken gut microbiota commensals.</title>
        <authorList>
            <person name="Juricova H."/>
            <person name="Matiasovicova J."/>
            <person name="Kubasova T."/>
            <person name="Cejkova D."/>
            <person name="Rychlik I."/>
        </authorList>
    </citation>
    <scope>NUCLEOTIDE SEQUENCE [LARGE SCALE GENOMIC DNA]</scope>
    <source>
        <strain evidence="6 7">An564</strain>
    </source>
</reference>
<dbReference type="PROSITE" id="PS50042">
    <property type="entry name" value="CNMP_BINDING_3"/>
    <property type="match status" value="1"/>
</dbReference>
<dbReference type="PROSITE" id="PS51063">
    <property type="entry name" value="HTH_CRP_2"/>
    <property type="match status" value="1"/>
</dbReference>